<dbReference type="PANTHER" id="PTHR33154">
    <property type="entry name" value="TRANSCRIPTIONAL REGULATOR, ARSR FAMILY"/>
    <property type="match status" value="1"/>
</dbReference>
<dbReference type="PATRIC" id="fig|49338.4.peg.4825"/>
<name>A0A098B672_DESHA</name>
<reference evidence="6 7" key="2">
    <citation type="submission" date="2015-12" db="EMBL/GenBank/DDBJ databases">
        <title>Draft Genome Sequence of Desulfitobacterium hafniense Strain DH, a Sulfate-reducing Bacterium Isolated from Paddy Soils.</title>
        <authorList>
            <person name="Bao P."/>
            <person name="Zhang X."/>
            <person name="Li G."/>
        </authorList>
    </citation>
    <scope>NUCLEOTIDE SEQUENCE [LARGE SCALE GENOMIC DNA]</scope>
    <source>
        <strain evidence="6 7">DH</strain>
    </source>
</reference>
<dbReference type="PANTHER" id="PTHR33154:SF18">
    <property type="entry name" value="ARSENICAL RESISTANCE OPERON REPRESSOR"/>
    <property type="match status" value="1"/>
</dbReference>
<dbReference type="EMBL" id="LK996017">
    <property type="protein sequence ID" value="CDX04373.1"/>
    <property type="molecule type" value="Genomic_DNA"/>
</dbReference>
<dbReference type="NCBIfam" id="NF033788">
    <property type="entry name" value="HTH_metalloreg"/>
    <property type="match status" value="1"/>
</dbReference>
<reference evidence="5" key="1">
    <citation type="submission" date="2014-07" db="EMBL/GenBank/DDBJ databases">
        <authorList>
            <person name="Hornung V.Bastian."/>
        </authorList>
    </citation>
    <scope>NUCLEOTIDE SEQUENCE</scope>
    <source>
        <strain evidence="5">PCE-S</strain>
    </source>
</reference>
<dbReference type="InterPro" id="IPR011991">
    <property type="entry name" value="ArsR-like_HTH"/>
</dbReference>
<proteinExistence type="predicted"/>
<evidence type="ECO:0000256" key="2">
    <source>
        <dbReference type="ARBA" id="ARBA00023125"/>
    </source>
</evidence>
<sequence>MNETEILETLVEEFKALGDKTRLRIISLIRNQELCVCDLTEVLEISQPGVSQHMRRLRQSGLVKERRGGQWTYYSLNDENPFMEIILPLIPVIQEDEKRLQEFREGKEKARRMLNEC</sequence>
<dbReference type="AlphaFoldDB" id="A0A098B672"/>
<dbReference type="GO" id="GO:0003677">
    <property type="term" value="F:DNA binding"/>
    <property type="evidence" value="ECO:0007669"/>
    <property type="project" value="UniProtKB-KW"/>
</dbReference>
<dbReference type="OrthoDB" id="9798835at2"/>
<dbReference type="RefSeq" id="WP_011461621.1">
    <property type="nucleotide sequence ID" value="NZ_LK996017.1"/>
</dbReference>
<evidence type="ECO:0000313" key="7">
    <source>
        <dbReference type="Proteomes" id="UP000054623"/>
    </source>
</evidence>
<dbReference type="InterPro" id="IPR036390">
    <property type="entry name" value="WH_DNA-bd_sf"/>
</dbReference>
<keyword evidence="3" id="KW-0804">Transcription</keyword>
<dbReference type="InterPro" id="IPR051081">
    <property type="entry name" value="HTH_MetalResp_TranReg"/>
</dbReference>
<dbReference type="InterPro" id="IPR036388">
    <property type="entry name" value="WH-like_DNA-bd_sf"/>
</dbReference>
<dbReference type="PROSITE" id="PS50987">
    <property type="entry name" value="HTH_ARSR_2"/>
    <property type="match status" value="1"/>
</dbReference>
<evidence type="ECO:0000256" key="1">
    <source>
        <dbReference type="ARBA" id="ARBA00023015"/>
    </source>
</evidence>
<dbReference type="Proteomes" id="UP000054623">
    <property type="component" value="Unassembled WGS sequence"/>
</dbReference>
<dbReference type="PRINTS" id="PR00778">
    <property type="entry name" value="HTHARSR"/>
</dbReference>
<evidence type="ECO:0000313" key="5">
    <source>
        <dbReference type="EMBL" id="CDX04373.1"/>
    </source>
</evidence>
<organism evidence="5">
    <name type="scientific">Desulfitobacterium hafniense</name>
    <name type="common">Desulfitobacterium frappieri</name>
    <dbReference type="NCBI Taxonomy" id="49338"/>
    <lineage>
        <taxon>Bacteria</taxon>
        <taxon>Bacillati</taxon>
        <taxon>Bacillota</taxon>
        <taxon>Clostridia</taxon>
        <taxon>Eubacteriales</taxon>
        <taxon>Desulfitobacteriaceae</taxon>
        <taxon>Desulfitobacterium</taxon>
    </lineage>
</organism>
<keyword evidence="2" id="KW-0238">DNA-binding</keyword>
<dbReference type="InterPro" id="IPR001845">
    <property type="entry name" value="HTH_ArsR_DNA-bd_dom"/>
</dbReference>
<evidence type="ECO:0000313" key="6">
    <source>
        <dbReference type="EMBL" id="KTE92988.1"/>
    </source>
</evidence>
<dbReference type="GO" id="GO:0003700">
    <property type="term" value="F:DNA-binding transcription factor activity"/>
    <property type="evidence" value="ECO:0007669"/>
    <property type="project" value="InterPro"/>
</dbReference>
<evidence type="ECO:0000259" key="4">
    <source>
        <dbReference type="PROSITE" id="PS50987"/>
    </source>
</evidence>
<dbReference type="Gene3D" id="1.10.10.10">
    <property type="entry name" value="Winged helix-like DNA-binding domain superfamily/Winged helix DNA-binding domain"/>
    <property type="match status" value="1"/>
</dbReference>
<accession>A0A098B672</accession>
<dbReference type="CDD" id="cd00090">
    <property type="entry name" value="HTH_ARSR"/>
    <property type="match status" value="1"/>
</dbReference>
<dbReference type="Pfam" id="PF01022">
    <property type="entry name" value="HTH_5"/>
    <property type="match status" value="1"/>
</dbReference>
<keyword evidence="1" id="KW-0805">Transcription regulation</keyword>
<feature type="domain" description="HTH arsR-type" evidence="4">
    <location>
        <begin position="2"/>
        <end position="97"/>
    </location>
</feature>
<dbReference type="SUPFAM" id="SSF46785">
    <property type="entry name" value="Winged helix' DNA-binding domain"/>
    <property type="match status" value="1"/>
</dbReference>
<gene>
    <name evidence="6" type="ORF">AT727_16105</name>
    <name evidence="5" type="ORF">DPCES_4487</name>
</gene>
<dbReference type="EMBL" id="LOCK01000009">
    <property type="protein sequence ID" value="KTE92988.1"/>
    <property type="molecule type" value="Genomic_DNA"/>
</dbReference>
<evidence type="ECO:0000256" key="3">
    <source>
        <dbReference type="ARBA" id="ARBA00023163"/>
    </source>
</evidence>
<dbReference type="SMART" id="SM00418">
    <property type="entry name" value="HTH_ARSR"/>
    <property type="match status" value="1"/>
</dbReference>
<protein>
    <submittedName>
        <fullName evidence="6">ArsR family transcriptional regulator</fullName>
    </submittedName>
    <submittedName>
        <fullName evidence="5">Transcriptional regulator, ArsR</fullName>
    </submittedName>
</protein>